<evidence type="ECO:0000256" key="8">
    <source>
        <dbReference type="ARBA" id="ARBA00022723"/>
    </source>
</evidence>
<evidence type="ECO:0000256" key="12">
    <source>
        <dbReference type="RuleBase" id="RU361205"/>
    </source>
</evidence>
<keyword evidence="7 12" id="KW-0808">Transferase</keyword>
<evidence type="ECO:0000313" key="14">
    <source>
        <dbReference type="EMBL" id="EIM62358.1"/>
    </source>
</evidence>
<sequence length="290" mass="30943">MTTTPFTLEFGRFKLDLGPRACIMGILNTTPDSFSDGGKYTSLDKALTRAHEMVAAGAHILDIGGESSRPFSEPVSEQEELDRTIPVIEAIASRIDIPISIDTVKAKVAKEALAAGGSIINDISAFEKDPGMLDVALETGAPAVLMHMKGTPETMQVNPSYDDLMGEIITYLQKRVNFVLEKGMAPQKIILDPGIGFGKTVAHNLVLIKELHQVTALGYPVLIGPSRKSFIQKVLGKTTGKKIGSGDAGTEYGTLAACAASLMNGAHIIRVHDVETVCAFSHIIDAIRNA</sequence>
<dbReference type="HOGENOM" id="CLU_008023_0_2_7"/>
<evidence type="ECO:0000256" key="3">
    <source>
        <dbReference type="ARBA" id="ARBA00004763"/>
    </source>
</evidence>
<dbReference type="Gene3D" id="3.20.20.20">
    <property type="entry name" value="Dihydropteroate synthase-like"/>
    <property type="match status" value="1"/>
</dbReference>
<dbReference type="RefSeq" id="WP_004070879.1">
    <property type="nucleotide sequence ID" value="NZ_CM001488.1"/>
</dbReference>
<dbReference type="CDD" id="cd00739">
    <property type="entry name" value="DHPS"/>
    <property type="match status" value="1"/>
</dbReference>
<dbReference type="EC" id="2.5.1.15" evidence="5 12"/>
<organism evidence="14 15">
    <name type="scientific">Desulfobacter postgatei 2ac9</name>
    <dbReference type="NCBI Taxonomy" id="879212"/>
    <lineage>
        <taxon>Bacteria</taxon>
        <taxon>Pseudomonadati</taxon>
        <taxon>Thermodesulfobacteriota</taxon>
        <taxon>Desulfobacteria</taxon>
        <taxon>Desulfobacterales</taxon>
        <taxon>Desulfobacteraceae</taxon>
        <taxon>Desulfobacter</taxon>
    </lineage>
</organism>
<comment type="function">
    <text evidence="12">Catalyzes the condensation of para-aminobenzoate (pABA) with 6-hydroxymethyl-7,8-dihydropterin diphosphate (DHPt-PP) to form 7,8-dihydropteroate (H2Pte), the immediate precursor of folate derivatives.</text>
</comment>
<evidence type="ECO:0000256" key="2">
    <source>
        <dbReference type="ARBA" id="ARBA00001946"/>
    </source>
</evidence>
<dbReference type="InterPro" id="IPR011005">
    <property type="entry name" value="Dihydropteroate_synth-like_sf"/>
</dbReference>
<dbReference type="PROSITE" id="PS50972">
    <property type="entry name" value="PTERIN_BINDING"/>
    <property type="match status" value="1"/>
</dbReference>
<dbReference type="OrthoDB" id="9811744at2"/>
<proteinExistence type="inferred from homology"/>
<dbReference type="Pfam" id="PF00809">
    <property type="entry name" value="Pterin_bind"/>
    <property type="match status" value="1"/>
</dbReference>
<keyword evidence="15" id="KW-1185">Reference proteome</keyword>
<evidence type="ECO:0000256" key="9">
    <source>
        <dbReference type="ARBA" id="ARBA00022842"/>
    </source>
</evidence>
<gene>
    <name evidence="14" type="ORF">DespoDRAFT_00328</name>
</gene>
<dbReference type="FunFam" id="3.20.20.20:FF:000006">
    <property type="entry name" value="Dihydropteroate synthase"/>
    <property type="match status" value="1"/>
</dbReference>
<dbReference type="PANTHER" id="PTHR20941:SF1">
    <property type="entry name" value="FOLIC ACID SYNTHESIS PROTEIN FOL1"/>
    <property type="match status" value="1"/>
</dbReference>
<evidence type="ECO:0000256" key="5">
    <source>
        <dbReference type="ARBA" id="ARBA00012458"/>
    </source>
</evidence>
<evidence type="ECO:0000256" key="7">
    <source>
        <dbReference type="ARBA" id="ARBA00022679"/>
    </source>
</evidence>
<keyword evidence="8 12" id="KW-0479">Metal-binding</keyword>
<dbReference type="Proteomes" id="UP000005778">
    <property type="component" value="Chromosome"/>
</dbReference>
<evidence type="ECO:0000313" key="15">
    <source>
        <dbReference type="Proteomes" id="UP000005778"/>
    </source>
</evidence>
<dbReference type="AlphaFoldDB" id="I5AYP5"/>
<keyword evidence="9 12" id="KW-0460">Magnesium</keyword>
<evidence type="ECO:0000256" key="11">
    <source>
        <dbReference type="ARBA" id="ARBA00030193"/>
    </source>
</evidence>
<evidence type="ECO:0000256" key="10">
    <source>
        <dbReference type="ARBA" id="ARBA00022909"/>
    </source>
</evidence>
<dbReference type="InterPro" id="IPR045031">
    <property type="entry name" value="DHP_synth-like"/>
</dbReference>
<dbReference type="GO" id="GO:0005829">
    <property type="term" value="C:cytosol"/>
    <property type="evidence" value="ECO:0007669"/>
    <property type="project" value="TreeGrafter"/>
</dbReference>
<dbReference type="GO" id="GO:0046656">
    <property type="term" value="P:folic acid biosynthetic process"/>
    <property type="evidence" value="ECO:0007669"/>
    <property type="project" value="UniProtKB-KW"/>
</dbReference>
<accession>I5AYP5</accession>
<dbReference type="PROSITE" id="PS00793">
    <property type="entry name" value="DHPS_2"/>
    <property type="match status" value="1"/>
</dbReference>
<comment type="pathway">
    <text evidence="3 12">Cofactor biosynthesis; tetrahydrofolate biosynthesis; 7,8-dihydrofolate from 2-amino-4-hydroxy-6-hydroxymethyl-7,8-dihydropteridine diphosphate and 4-aminobenzoate: step 1/2.</text>
</comment>
<dbReference type="eggNOG" id="COG0294">
    <property type="taxonomic scope" value="Bacteria"/>
</dbReference>
<evidence type="ECO:0000256" key="6">
    <source>
        <dbReference type="ARBA" id="ARBA00016919"/>
    </source>
</evidence>
<comment type="cofactor">
    <cofactor evidence="2 12">
        <name>Mg(2+)</name>
        <dbReference type="ChEBI" id="CHEBI:18420"/>
    </cofactor>
</comment>
<reference evidence="14 15" key="2">
    <citation type="submission" date="2012-02" db="EMBL/GenBank/DDBJ databases">
        <title>Improved High-Quality Draft sequence of Desulfobacter postgatei 2ac9.</title>
        <authorList>
            <consortium name="US DOE Joint Genome Institute"/>
            <person name="Lucas S."/>
            <person name="Han J."/>
            <person name="Lapidus A."/>
            <person name="Cheng J.-F."/>
            <person name="Goodwin L."/>
            <person name="Pitluck S."/>
            <person name="Peters L."/>
            <person name="Ovchinnikova G."/>
            <person name="Held B."/>
            <person name="Detter J.C."/>
            <person name="Han C."/>
            <person name="Tapia R."/>
            <person name="Land M."/>
            <person name="Hauser L."/>
            <person name="Kyrpides N."/>
            <person name="Ivanova N."/>
            <person name="Pagani I."/>
            <person name="Orellana R."/>
            <person name="Lovley D."/>
            <person name="Woyke T."/>
        </authorList>
    </citation>
    <scope>NUCLEOTIDE SEQUENCE [LARGE SCALE GENOMIC DNA]</scope>
    <source>
        <strain evidence="14 15">2ac9</strain>
    </source>
</reference>
<evidence type="ECO:0000256" key="1">
    <source>
        <dbReference type="ARBA" id="ARBA00000012"/>
    </source>
</evidence>
<name>I5AYP5_9BACT</name>
<feature type="domain" description="Pterin-binding" evidence="13">
    <location>
        <begin position="21"/>
        <end position="285"/>
    </location>
</feature>
<dbReference type="UniPathway" id="UPA00077">
    <property type="reaction ID" value="UER00156"/>
</dbReference>
<protein>
    <recommendedName>
        <fullName evidence="6 12">Dihydropteroate synthase</fullName>
        <shortName evidence="12">DHPS</shortName>
        <ecNumber evidence="5 12">2.5.1.15</ecNumber>
    </recommendedName>
    <alternativeName>
        <fullName evidence="11 12">Dihydropteroate pyrophosphorylase</fullName>
    </alternativeName>
</protein>
<evidence type="ECO:0000256" key="4">
    <source>
        <dbReference type="ARBA" id="ARBA00009503"/>
    </source>
</evidence>
<dbReference type="STRING" id="879212.DespoDRAFT_00328"/>
<dbReference type="PANTHER" id="PTHR20941">
    <property type="entry name" value="FOLATE SYNTHESIS PROTEINS"/>
    <property type="match status" value="1"/>
</dbReference>
<dbReference type="SUPFAM" id="SSF51717">
    <property type="entry name" value="Dihydropteroate synthetase-like"/>
    <property type="match status" value="1"/>
</dbReference>
<dbReference type="GO" id="GO:0046654">
    <property type="term" value="P:tetrahydrofolate biosynthetic process"/>
    <property type="evidence" value="ECO:0007669"/>
    <property type="project" value="UniProtKB-UniPathway"/>
</dbReference>
<dbReference type="InterPro" id="IPR006390">
    <property type="entry name" value="DHP_synth_dom"/>
</dbReference>
<dbReference type="EMBL" id="CM001488">
    <property type="protein sequence ID" value="EIM62358.1"/>
    <property type="molecule type" value="Genomic_DNA"/>
</dbReference>
<evidence type="ECO:0000259" key="13">
    <source>
        <dbReference type="PROSITE" id="PS50972"/>
    </source>
</evidence>
<dbReference type="PROSITE" id="PS00792">
    <property type="entry name" value="DHPS_1"/>
    <property type="match status" value="1"/>
</dbReference>
<comment type="similarity">
    <text evidence="4 12">Belongs to the DHPS family.</text>
</comment>
<dbReference type="GO" id="GO:0046872">
    <property type="term" value="F:metal ion binding"/>
    <property type="evidence" value="ECO:0007669"/>
    <property type="project" value="UniProtKB-KW"/>
</dbReference>
<reference evidence="14 15" key="1">
    <citation type="submission" date="2011-09" db="EMBL/GenBank/DDBJ databases">
        <authorList>
            <consortium name="US DOE Joint Genome Institute (JGI-PGF)"/>
            <person name="Lucas S."/>
            <person name="Han J."/>
            <person name="Lapidus A."/>
            <person name="Cheng J.-F."/>
            <person name="Goodwin L."/>
            <person name="Pitluck S."/>
            <person name="Peters L."/>
            <person name="Land M.L."/>
            <person name="Hauser L."/>
            <person name="Orellana R."/>
            <person name="Lovley D."/>
            <person name="Woyke T.J."/>
        </authorList>
    </citation>
    <scope>NUCLEOTIDE SEQUENCE [LARGE SCALE GENOMIC DNA]</scope>
    <source>
        <strain evidence="14 15">2ac9</strain>
    </source>
</reference>
<dbReference type="GO" id="GO:0004156">
    <property type="term" value="F:dihydropteroate synthase activity"/>
    <property type="evidence" value="ECO:0007669"/>
    <property type="project" value="UniProtKB-EC"/>
</dbReference>
<comment type="catalytic activity">
    <reaction evidence="1">
        <text>(7,8-dihydropterin-6-yl)methyl diphosphate + 4-aminobenzoate = 7,8-dihydropteroate + diphosphate</text>
        <dbReference type="Rhea" id="RHEA:19949"/>
        <dbReference type="ChEBI" id="CHEBI:17836"/>
        <dbReference type="ChEBI" id="CHEBI:17839"/>
        <dbReference type="ChEBI" id="CHEBI:33019"/>
        <dbReference type="ChEBI" id="CHEBI:72950"/>
        <dbReference type="EC" id="2.5.1.15"/>
    </reaction>
</comment>
<keyword evidence="10 12" id="KW-0289">Folate biosynthesis</keyword>
<dbReference type="InterPro" id="IPR000489">
    <property type="entry name" value="Pterin-binding_dom"/>
</dbReference>
<dbReference type="NCBIfam" id="TIGR01496">
    <property type="entry name" value="DHPS"/>
    <property type="match status" value="1"/>
</dbReference>